<evidence type="ECO:0000256" key="1">
    <source>
        <dbReference type="SAM" id="MobiDB-lite"/>
    </source>
</evidence>
<dbReference type="RefSeq" id="WP_197486379.1">
    <property type="nucleotide sequence ID" value="NZ_JBHSFZ010000025.1"/>
</dbReference>
<comment type="caution">
    <text evidence="3">The sequence shown here is derived from an EMBL/GenBank/DDBJ whole genome shotgun (WGS) entry which is preliminary data.</text>
</comment>
<dbReference type="EMBL" id="JBHSFZ010000025">
    <property type="protein sequence ID" value="MFC4595016.1"/>
    <property type="molecule type" value="Genomic_DNA"/>
</dbReference>
<feature type="transmembrane region" description="Helical" evidence="2">
    <location>
        <begin position="63"/>
        <end position="89"/>
    </location>
</feature>
<dbReference type="Proteomes" id="UP001595957">
    <property type="component" value="Unassembled WGS sequence"/>
</dbReference>
<feature type="compositionally biased region" description="Polar residues" evidence="1">
    <location>
        <begin position="1"/>
        <end position="11"/>
    </location>
</feature>
<proteinExistence type="predicted"/>
<protein>
    <submittedName>
        <fullName evidence="3">Phage holin family protein</fullName>
    </submittedName>
</protein>
<sequence length="152" mass="15989">MTDTMNRTSPGTPIDGDRPTAGDENIVSLLRDLTSQGSHLAEQQLALIKAEVRETGNDLKAAIGAMAGAAVVGIAGLGVLLMALAYLLADAINHLGLATLIVGVVTLIIAYVMYRGGAAKMRAVDIAPERTQHSLERTPAALRGDLHPEQRR</sequence>
<feature type="region of interest" description="Disordered" evidence="1">
    <location>
        <begin position="1"/>
        <end position="20"/>
    </location>
</feature>
<evidence type="ECO:0000256" key="2">
    <source>
        <dbReference type="SAM" id="Phobius"/>
    </source>
</evidence>
<keyword evidence="4" id="KW-1185">Reference proteome</keyword>
<accession>A0ABV9EZD1</accession>
<dbReference type="Pfam" id="PF07332">
    <property type="entry name" value="Phage_holin_3_6"/>
    <property type="match status" value="1"/>
</dbReference>
<organism evidence="3 4">
    <name type="scientific">Sphingobium tyrosinilyticum</name>
    <dbReference type="NCBI Taxonomy" id="2715436"/>
    <lineage>
        <taxon>Bacteria</taxon>
        <taxon>Pseudomonadati</taxon>
        <taxon>Pseudomonadota</taxon>
        <taxon>Alphaproteobacteria</taxon>
        <taxon>Sphingomonadales</taxon>
        <taxon>Sphingomonadaceae</taxon>
        <taxon>Sphingobium</taxon>
    </lineage>
</organism>
<evidence type="ECO:0000313" key="3">
    <source>
        <dbReference type="EMBL" id="MFC4595016.1"/>
    </source>
</evidence>
<dbReference type="InterPro" id="IPR009937">
    <property type="entry name" value="Phage_holin_3_6"/>
</dbReference>
<reference evidence="4" key="1">
    <citation type="journal article" date="2019" name="Int. J. Syst. Evol. Microbiol.">
        <title>The Global Catalogue of Microorganisms (GCM) 10K type strain sequencing project: providing services to taxonomists for standard genome sequencing and annotation.</title>
        <authorList>
            <consortium name="The Broad Institute Genomics Platform"/>
            <consortium name="The Broad Institute Genome Sequencing Center for Infectious Disease"/>
            <person name="Wu L."/>
            <person name="Ma J."/>
        </authorList>
    </citation>
    <scope>NUCLEOTIDE SEQUENCE [LARGE SCALE GENOMIC DNA]</scope>
    <source>
        <strain evidence="4">NBRC 103632</strain>
    </source>
</reference>
<keyword evidence="2" id="KW-0472">Membrane</keyword>
<name>A0ABV9EZD1_9SPHN</name>
<feature type="transmembrane region" description="Helical" evidence="2">
    <location>
        <begin position="95"/>
        <end position="114"/>
    </location>
</feature>
<evidence type="ECO:0000313" key="4">
    <source>
        <dbReference type="Proteomes" id="UP001595957"/>
    </source>
</evidence>
<gene>
    <name evidence="3" type="ORF">ACFO3E_12535</name>
</gene>
<keyword evidence="2" id="KW-1133">Transmembrane helix</keyword>
<keyword evidence="2" id="KW-0812">Transmembrane</keyword>